<dbReference type="Pfam" id="PF13238">
    <property type="entry name" value="AAA_18"/>
    <property type="match status" value="1"/>
</dbReference>
<evidence type="ECO:0000313" key="2">
    <source>
        <dbReference type="Proteomes" id="UP000434172"/>
    </source>
</evidence>
<dbReference type="AlphaFoldDB" id="A0A8H3WAR5"/>
<evidence type="ECO:0000313" key="1">
    <source>
        <dbReference type="EMBL" id="KAF0322935.1"/>
    </source>
</evidence>
<name>A0A8H3WAR5_9PEZI</name>
<dbReference type="EMBL" id="WOWK01000057">
    <property type="protein sequence ID" value="KAF0322935.1"/>
    <property type="molecule type" value="Genomic_DNA"/>
</dbReference>
<dbReference type="OrthoDB" id="5426988at2759"/>
<reference evidence="1 2" key="1">
    <citation type="submission" date="2019-12" db="EMBL/GenBank/DDBJ databases">
        <title>A genome sequence resource for the geographically widespread anthracnose pathogen Colletotrichum asianum.</title>
        <authorList>
            <person name="Meng Y."/>
        </authorList>
    </citation>
    <scope>NUCLEOTIDE SEQUENCE [LARGE SCALE GENOMIC DNA]</scope>
    <source>
        <strain evidence="1 2">ICMP 18580</strain>
    </source>
</reference>
<accession>A0A8H3WAR5</accession>
<proteinExistence type="predicted"/>
<comment type="caution">
    <text evidence="1">The sequence shown here is derived from an EMBL/GenBank/DDBJ whole genome shotgun (WGS) entry which is preliminary data.</text>
</comment>
<protein>
    <submittedName>
        <fullName evidence="1">Uncharacterized protein</fullName>
    </submittedName>
</protein>
<sequence>MSQYIYINGYPGVGKLTMARELSKLFPGSEVWDNHRIIDLVRIDRDDPDYNLMRAFHRRNTLLIIATSDSHQNTTYIFTDARCSSPFGSAAAQEYEEAAGRRGLPFIPIALECQLEENIKRVTGSGRGGAVNGKLTDVNILKDIRQDEQMFRFGGDMELELDVTELTPEQAAYKIFEHVKAVTQSLSVSKSVLPDSYTII</sequence>
<gene>
    <name evidence="1" type="ORF">GQ607_009936</name>
</gene>
<dbReference type="Proteomes" id="UP000434172">
    <property type="component" value="Unassembled WGS sequence"/>
</dbReference>
<dbReference type="InterPro" id="IPR027417">
    <property type="entry name" value="P-loop_NTPase"/>
</dbReference>
<keyword evidence="2" id="KW-1185">Reference proteome</keyword>
<dbReference type="SUPFAM" id="SSF52540">
    <property type="entry name" value="P-loop containing nucleoside triphosphate hydrolases"/>
    <property type="match status" value="1"/>
</dbReference>
<organism evidence="1 2">
    <name type="scientific">Colletotrichum asianum</name>
    <dbReference type="NCBI Taxonomy" id="702518"/>
    <lineage>
        <taxon>Eukaryota</taxon>
        <taxon>Fungi</taxon>
        <taxon>Dikarya</taxon>
        <taxon>Ascomycota</taxon>
        <taxon>Pezizomycotina</taxon>
        <taxon>Sordariomycetes</taxon>
        <taxon>Hypocreomycetidae</taxon>
        <taxon>Glomerellales</taxon>
        <taxon>Glomerellaceae</taxon>
        <taxon>Colletotrichum</taxon>
        <taxon>Colletotrichum gloeosporioides species complex</taxon>
    </lineage>
</organism>
<dbReference type="Gene3D" id="3.40.50.300">
    <property type="entry name" value="P-loop containing nucleotide triphosphate hydrolases"/>
    <property type="match status" value="1"/>
</dbReference>